<keyword evidence="3 7" id="KW-0472">Membrane</keyword>
<comment type="caution">
    <text evidence="10">The sequence shown here is derived from an EMBL/GenBank/DDBJ whole genome shotgun (WGS) entry which is preliminary data.</text>
</comment>
<keyword evidence="7" id="KW-1133">Transmembrane helix</keyword>
<evidence type="ECO:0000313" key="10">
    <source>
        <dbReference type="EMBL" id="CAH1206775.1"/>
    </source>
</evidence>
<dbReference type="PROSITE" id="PS50111">
    <property type="entry name" value="CHEMOTAXIS_TRANSDUC_2"/>
    <property type="match status" value="1"/>
</dbReference>
<sequence length="532" mass="57745">MKWFYNLKTVVKLTLAFVITAIIMGFVGFLGLNNLGSMNKSIVDMYEVNLVPISKLGDIETLYQRINVELRDMNTMATTNAENKEYKDKIVGFVQEIEASIDTYRQTVLTKEEEEQLAQFAPLWEEYRTILNEALDKNSSNIGSEQFTEFLLAGGLDERGDKLEAILEKIIEINIELAEHARGESEELFNSSRLITFSVIVVSLIISLGFGYIISQMIARPLNRVVRLVSQVADGDLSEAADIHTKDEIGLLAASVNNMVTKLRDTVGEILSSAESVSAASEQISASTEEIASGSMSQADAAQTMNELFKELSIAINSVARSAEQASELSNKTMSIAQDGGKVVRYSIDGMTRVNEQMARLEEDSNKIGEIIEVIDDIAEQTNLLALNAAIEAARAGDQGRGFAVVADEVRKLAERSSEATKQITNIIKGMQDNAGQSVKAVAEGVSASQKTGEAFEHIITMVNESAYKVTEIAAASEEQAAQSSEVMSAIESISAATEEAAASSEETASTAQSLAQLAEELNNSVAIFKIR</sequence>
<keyword evidence="4 6" id="KW-0807">Transducer</keyword>
<dbReference type="RefSeq" id="WP_236342922.1">
    <property type="nucleotide sequence ID" value="NZ_CAKMMF010000013.1"/>
</dbReference>
<gene>
    <name evidence="10" type="ORF">PAECIP111893_02608</name>
</gene>
<dbReference type="InterPro" id="IPR003660">
    <property type="entry name" value="HAMP_dom"/>
</dbReference>
<feature type="transmembrane region" description="Helical" evidence="7">
    <location>
        <begin position="13"/>
        <end position="32"/>
    </location>
</feature>
<evidence type="ECO:0008006" key="12">
    <source>
        <dbReference type="Google" id="ProtNLM"/>
    </source>
</evidence>
<feature type="transmembrane region" description="Helical" evidence="7">
    <location>
        <begin position="194"/>
        <end position="214"/>
    </location>
</feature>
<dbReference type="Gene3D" id="1.10.287.950">
    <property type="entry name" value="Methyl-accepting chemotaxis protein"/>
    <property type="match status" value="1"/>
</dbReference>
<evidence type="ECO:0000259" key="9">
    <source>
        <dbReference type="PROSITE" id="PS50885"/>
    </source>
</evidence>
<dbReference type="SMART" id="SM00283">
    <property type="entry name" value="MA"/>
    <property type="match status" value="1"/>
</dbReference>
<dbReference type="PANTHER" id="PTHR32089:SF112">
    <property type="entry name" value="LYSOZYME-LIKE PROTEIN-RELATED"/>
    <property type="match status" value="1"/>
</dbReference>
<evidence type="ECO:0000313" key="11">
    <source>
        <dbReference type="Proteomes" id="UP000838686"/>
    </source>
</evidence>
<evidence type="ECO:0000256" key="7">
    <source>
        <dbReference type="SAM" id="Phobius"/>
    </source>
</evidence>
<evidence type="ECO:0000256" key="4">
    <source>
        <dbReference type="ARBA" id="ARBA00023224"/>
    </source>
</evidence>
<evidence type="ECO:0000259" key="8">
    <source>
        <dbReference type="PROSITE" id="PS50111"/>
    </source>
</evidence>
<dbReference type="Proteomes" id="UP000838686">
    <property type="component" value="Unassembled WGS sequence"/>
</dbReference>
<dbReference type="Pfam" id="PF00015">
    <property type="entry name" value="MCPsignal"/>
    <property type="match status" value="1"/>
</dbReference>
<accession>A0ABM9CB86</accession>
<feature type="domain" description="Methyl-accepting transducer" evidence="8">
    <location>
        <begin position="273"/>
        <end position="516"/>
    </location>
</feature>
<evidence type="ECO:0000256" key="5">
    <source>
        <dbReference type="ARBA" id="ARBA00029447"/>
    </source>
</evidence>
<reference evidence="10" key="1">
    <citation type="submission" date="2022-01" db="EMBL/GenBank/DDBJ databases">
        <authorList>
            <person name="Criscuolo A."/>
        </authorList>
    </citation>
    <scope>NUCLEOTIDE SEQUENCE</scope>
    <source>
        <strain evidence="10">CIP111893</strain>
    </source>
</reference>
<comment type="similarity">
    <text evidence="5">Belongs to the methyl-accepting chemotaxis (MCP) protein family.</text>
</comment>
<feature type="domain" description="HAMP" evidence="9">
    <location>
        <begin position="216"/>
        <end position="268"/>
    </location>
</feature>
<evidence type="ECO:0000256" key="3">
    <source>
        <dbReference type="ARBA" id="ARBA00023136"/>
    </source>
</evidence>
<evidence type="ECO:0000256" key="2">
    <source>
        <dbReference type="ARBA" id="ARBA00022475"/>
    </source>
</evidence>
<dbReference type="SMART" id="SM00304">
    <property type="entry name" value="HAMP"/>
    <property type="match status" value="1"/>
</dbReference>
<keyword evidence="7" id="KW-0812">Transmembrane</keyword>
<comment type="subcellular location">
    <subcellularLocation>
        <location evidence="1">Cell membrane</location>
    </subcellularLocation>
</comment>
<proteinExistence type="inferred from homology"/>
<dbReference type="CDD" id="cd06225">
    <property type="entry name" value="HAMP"/>
    <property type="match status" value="1"/>
</dbReference>
<dbReference type="InterPro" id="IPR024478">
    <property type="entry name" value="HlyB_4HB_MCP"/>
</dbReference>
<protein>
    <recommendedName>
        <fullName evidence="12">Methyl-accepting chemotaxis protein</fullName>
    </recommendedName>
</protein>
<dbReference type="SUPFAM" id="SSF58104">
    <property type="entry name" value="Methyl-accepting chemotaxis protein (MCP) signaling domain"/>
    <property type="match status" value="1"/>
</dbReference>
<dbReference type="Pfam" id="PF00672">
    <property type="entry name" value="HAMP"/>
    <property type="match status" value="1"/>
</dbReference>
<dbReference type="CDD" id="cd11386">
    <property type="entry name" value="MCP_signal"/>
    <property type="match status" value="1"/>
</dbReference>
<organism evidence="10 11">
    <name type="scientific">Paenibacillus plantiphilus</name>
    <dbReference type="NCBI Taxonomy" id="2905650"/>
    <lineage>
        <taxon>Bacteria</taxon>
        <taxon>Bacillati</taxon>
        <taxon>Bacillota</taxon>
        <taxon>Bacilli</taxon>
        <taxon>Bacillales</taxon>
        <taxon>Paenibacillaceae</taxon>
        <taxon>Paenibacillus</taxon>
    </lineage>
</organism>
<dbReference type="InterPro" id="IPR004089">
    <property type="entry name" value="MCPsignal_dom"/>
</dbReference>
<dbReference type="PANTHER" id="PTHR32089">
    <property type="entry name" value="METHYL-ACCEPTING CHEMOTAXIS PROTEIN MCPB"/>
    <property type="match status" value="1"/>
</dbReference>
<name>A0ABM9CB86_9BACL</name>
<dbReference type="EMBL" id="CAKMMF010000013">
    <property type="protein sequence ID" value="CAH1206775.1"/>
    <property type="molecule type" value="Genomic_DNA"/>
</dbReference>
<evidence type="ECO:0000256" key="6">
    <source>
        <dbReference type="PROSITE-ProRule" id="PRU00284"/>
    </source>
</evidence>
<keyword evidence="2" id="KW-1003">Cell membrane</keyword>
<dbReference type="PROSITE" id="PS50885">
    <property type="entry name" value="HAMP"/>
    <property type="match status" value="1"/>
</dbReference>
<dbReference type="PRINTS" id="PR00260">
    <property type="entry name" value="CHEMTRNSDUCR"/>
</dbReference>
<dbReference type="InterPro" id="IPR004090">
    <property type="entry name" value="Chemotax_Me-accpt_rcpt"/>
</dbReference>
<dbReference type="Pfam" id="PF12729">
    <property type="entry name" value="4HB_MCP_1"/>
    <property type="match status" value="1"/>
</dbReference>
<keyword evidence="11" id="KW-1185">Reference proteome</keyword>
<evidence type="ECO:0000256" key="1">
    <source>
        <dbReference type="ARBA" id="ARBA00004236"/>
    </source>
</evidence>